<keyword evidence="1" id="KW-0812">Transmembrane</keyword>
<dbReference type="InterPro" id="IPR012551">
    <property type="entry name" value="DUF1707_SHOCT-like"/>
</dbReference>
<protein>
    <submittedName>
        <fullName evidence="4">DUF1707 and DUF4190 domain-containing protein</fullName>
    </submittedName>
</protein>
<evidence type="ECO:0000259" key="3">
    <source>
        <dbReference type="Pfam" id="PF13828"/>
    </source>
</evidence>
<feature type="transmembrane region" description="Helical" evidence="1">
    <location>
        <begin position="82"/>
        <end position="102"/>
    </location>
</feature>
<feature type="domain" description="DUF4190" evidence="3">
    <location>
        <begin position="83"/>
        <end position="138"/>
    </location>
</feature>
<dbReference type="Proteomes" id="UP000460272">
    <property type="component" value="Unassembled WGS sequence"/>
</dbReference>
<dbReference type="PANTHER" id="PTHR40763:SF4">
    <property type="entry name" value="DUF1707 DOMAIN-CONTAINING PROTEIN"/>
    <property type="match status" value="1"/>
</dbReference>
<organism evidence="4 5">
    <name type="scientific">Trebonia kvetii</name>
    <dbReference type="NCBI Taxonomy" id="2480626"/>
    <lineage>
        <taxon>Bacteria</taxon>
        <taxon>Bacillati</taxon>
        <taxon>Actinomycetota</taxon>
        <taxon>Actinomycetes</taxon>
        <taxon>Streptosporangiales</taxon>
        <taxon>Treboniaceae</taxon>
        <taxon>Trebonia</taxon>
    </lineage>
</organism>
<feature type="domain" description="DUF1707" evidence="2">
    <location>
        <begin position="2"/>
        <end position="53"/>
    </location>
</feature>
<dbReference type="Pfam" id="PF13828">
    <property type="entry name" value="DUF4190"/>
    <property type="match status" value="1"/>
</dbReference>
<keyword evidence="1" id="KW-0472">Membrane</keyword>
<accession>A0A6P2BRH2</accession>
<evidence type="ECO:0000313" key="4">
    <source>
        <dbReference type="EMBL" id="TVZ01468.1"/>
    </source>
</evidence>
<reference evidence="4 5" key="1">
    <citation type="submission" date="2018-11" db="EMBL/GenBank/DDBJ databases">
        <title>Trebonia kvetii gen.nov., sp.nov., a novel acidophilic actinobacterium, and proposal of the new actinobacterial family Treboniaceae fam. nov.</title>
        <authorList>
            <person name="Rapoport D."/>
            <person name="Sagova-Mareckova M."/>
            <person name="Sedlacek I."/>
            <person name="Provaznik J."/>
            <person name="Kralova S."/>
            <person name="Pavlinic D."/>
            <person name="Benes V."/>
            <person name="Kopecky J."/>
        </authorList>
    </citation>
    <scope>NUCLEOTIDE SEQUENCE [LARGE SCALE GENOMIC DNA]</scope>
    <source>
        <strain evidence="4 5">15Tr583</strain>
    </source>
</reference>
<dbReference type="InterPro" id="IPR025241">
    <property type="entry name" value="DUF4190"/>
</dbReference>
<dbReference type="PANTHER" id="PTHR40763">
    <property type="entry name" value="MEMBRANE PROTEIN-RELATED"/>
    <property type="match status" value="1"/>
</dbReference>
<evidence type="ECO:0000259" key="2">
    <source>
        <dbReference type="Pfam" id="PF08044"/>
    </source>
</evidence>
<dbReference type="Pfam" id="PF08044">
    <property type="entry name" value="DUF1707"/>
    <property type="match status" value="1"/>
</dbReference>
<dbReference type="EMBL" id="RPFW01000007">
    <property type="protein sequence ID" value="TVZ01468.1"/>
    <property type="molecule type" value="Genomic_DNA"/>
</dbReference>
<keyword evidence="5" id="KW-1185">Reference proteome</keyword>
<keyword evidence="1" id="KW-1133">Transmembrane helix</keyword>
<comment type="caution">
    <text evidence="4">The sequence shown here is derived from an EMBL/GenBank/DDBJ whole genome shotgun (WGS) entry which is preliminary data.</text>
</comment>
<evidence type="ECO:0000313" key="5">
    <source>
        <dbReference type="Proteomes" id="UP000460272"/>
    </source>
</evidence>
<gene>
    <name evidence="4" type="ORF">EAS64_34590</name>
</gene>
<proteinExistence type="predicted"/>
<feature type="transmembrane region" description="Helical" evidence="1">
    <location>
        <begin position="122"/>
        <end position="145"/>
    </location>
</feature>
<dbReference type="AlphaFoldDB" id="A0A6P2BRH2"/>
<dbReference type="OrthoDB" id="4374883at2"/>
<sequence length="147" mass="15697">MLAAAADRERTMDVLKAGFMEGRLTKGEFDERSARALTARTYGDLNMVVADLPAGPGAPAAQVMPYQQAYYSPIMIQRTNGFAIGSLVCGIVPFFGGIPAIILGHVARGQIRRSGDRGDGMAIAGLVLGYLWVSLWVLILLFGIAHS</sequence>
<name>A0A6P2BRH2_9ACTN</name>
<evidence type="ECO:0000256" key="1">
    <source>
        <dbReference type="SAM" id="Phobius"/>
    </source>
</evidence>